<comment type="caution">
    <text evidence="1">The sequence shown here is derived from an EMBL/GenBank/DDBJ whole genome shotgun (WGS) entry which is preliminary data.</text>
</comment>
<organism evidence="1 2">
    <name type="scientific">Halobacillus campisalis</name>
    <dbReference type="NCBI Taxonomy" id="435909"/>
    <lineage>
        <taxon>Bacteria</taxon>
        <taxon>Bacillati</taxon>
        <taxon>Bacillota</taxon>
        <taxon>Bacilli</taxon>
        <taxon>Bacillales</taxon>
        <taxon>Bacillaceae</taxon>
        <taxon>Halobacillus</taxon>
    </lineage>
</organism>
<gene>
    <name evidence="1" type="ORF">ACFQMN_10155</name>
</gene>
<protein>
    <submittedName>
        <fullName evidence="1">Uncharacterized protein</fullName>
    </submittedName>
</protein>
<accession>A0ABW2K3J2</accession>
<evidence type="ECO:0000313" key="2">
    <source>
        <dbReference type="Proteomes" id="UP001596494"/>
    </source>
</evidence>
<sequence>MGCCGDNNVAGSSNRRRKRNNVAGISDDNFRVPVKSFIDSDDFCRAVNRCLLDDLVAGAEDDNRRRRRRKGHSWDSWF</sequence>
<reference evidence="2" key="1">
    <citation type="journal article" date="2019" name="Int. J. Syst. Evol. Microbiol.">
        <title>The Global Catalogue of Microorganisms (GCM) 10K type strain sequencing project: providing services to taxonomists for standard genome sequencing and annotation.</title>
        <authorList>
            <consortium name="The Broad Institute Genomics Platform"/>
            <consortium name="The Broad Institute Genome Sequencing Center for Infectious Disease"/>
            <person name="Wu L."/>
            <person name="Ma J."/>
        </authorList>
    </citation>
    <scope>NUCLEOTIDE SEQUENCE [LARGE SCALE GENOMIC DNA]</scope>
    <source>
        <strain evidence="2">CCUG 73951</strain>
    </source>
</reference>
<dbReference type="Proteomes" id="UP001596494">
    <property type="component" value="Unassembled WGS sequence"/>
</dbReference>
<proteinExistence type="predicted"/>
<dbReference type="EMBL" id="JBHTBY010000008">
    <property type="protein sequence ID" value="MFC7321244.1"/>
    <property type="molecule type" value="Genomic_DNA"/>
</dbReference>
<evidence type="ECO:0000313" key="1">
    <source>
        <dbReference type="EMBL" id="MFC7321244.1"/>
    </source>
</evidence>
<keyword evidence="2" id="KW-1185">Reference proteome</keyword>
<name>A0ABW2K3J2_9BACI</name>
<dbReference type="RefSeq" id="WP_289216361.1">
    <property type="nucleotide sequence ID" value="NZ_JAPVRC010000006.1"/>
</dbReference>